<evidence type="ECO:0000256" key="1">
    <source>
        <dbReference type="SAM" id="MobiDB-lite"/>
    </source>
</evidence>
<dbReference type="HOGENOM" id="CLU_1760543_0_0_1"/>
<accession>K1QIR2</accession>
<dbReference type="AlphaFoldDB" id="K1QIR2"/>
<evidence type="ECO:0000313" key="2">
    <source>
        <dbReference type="EMBL" id="EKC31054.1"/>
    </source>
</evidence>
<dbReference type="EMBL" id="JH818229">
    <property type="protein sequence ID" value="EKC31054.1"/>
    <property type="molecule type" value="Genomic_DNA"/>
</dbReference>
<dbReference type="InParanoid" id="K1QIR2"/>
<feature type="compositionally biased region" description="Acidic residues" evidence="1">
    <location>
        <begin position="29"/>
        <end position="44"/>
    </location>
</feature>
<proteinExistence type="predicted"/>
<gene>
    <name evidence="2" type="ORF">CGI_10016901</name>
</gene>
<feature type="region of interest" description="Disordered" evidence="1">
    <location>
        <begin position="29"/>
        <end position="53"/>
    </location>
</feature>
<organism evidence="2">
    <name type="scientific">Magallana gigas</name>
    <name type="common">Pacific oyster</name>
    <name type="synonym">Crassostrea gigas</name>
    <dbReference type="NCBI Taxonomy" id="29159"/>
    <lineage>
        <taxon>Eukaryota</taxon>
        <taxon>Metazoa</taxon>
        <taxon>Spiralia</taxon>
        <taxon>Lophotrochozoa</taxon>
        <taxon>Mollusca</taxon>
        <taxon>Bivalvia</taxon>
        <taxon>Autobranchia</taxon>
        <taxon>Pteriomorphia</taxon>
        <taxon>Ostreida</taxon>
        <taxon>Ostreoidea</taxon>
        <taxon>Ostreidae</taxon>
        <taxon>Magallana</taxon>
    </lineage>
</organism>
<sequence>MENSHEEDMDFDDGFSSGVQHLINEIFGSEEADDVDLEPEEDSSEVNSMWNGTSEDISDEQKLLRERRFLVCESALLDLIKRSTCVECGQAVNPDSVVEGEKISAGIKYKFVCNGGHPGKWISTPFYGGRSFVHLLLQIMVLLTGASW</sequence>
<name>K1QIR2_MAGGI</name>
<protein>
    <submittedName>
        <fullName evidence="2">Uncharacterized protein</fullName>
    </submittedName>
</protein>
<reference evidence="2" key="1">
    <citation type="journal article" date="2012" name="Nature">
        <title>The oyster genome reveals stress adaptation and complexity of shell formation.</title>
        <authorList>
            <person name="Zhang G."/>
            <person name="Fang X."/>
            <person name="Guo X."/>
            <person name="Li L."/>
            <person name="Luo R."/>
            <person name="Xu F."/>
            <person name="Yang P."/>
            <person name="Zhang L."/>
            <person name="Wang X."/>
            <person name="Qi H."/>
            <person name="Xiong Z."/>
            <person name="Que H."/>
            <person name="Xie Y."/>
            <person name="Holland P.W."/>
            <person name="Paps J."/>
            <person name="Zhu Y."/>
            <person name="Wu F."/>
            <person name="Chen Y."/>
            <person name="Wang J."/>
            <person name="Peng C."/>
            <person name="Meng J."/>
            <person name="Yang L."/>
            <person name="Liu J."/>
            <person name="Wen B."/>
            <person name="Zhang N."/>
            <person name="Huang Z."/>
            <person name="Zhu Q."/>
            <person name="Feng Y."/>
            <person name="Mount A."/>
            <person name="Hedgecock D."/>
            <person name="Xu Z."/>
            <person name="Liu Y."/>
            <person name="Domazet-Loso T."/>
            <person name="Du Y."/>
            <person name="Sun X."/>
            <person name="Zhang S."/>
            <person name="Liu B."/>
            <person name="Cheng P."/>
            <person name="Jiang X."/>
            <person name="Li J."/>
            <person name="Fan D."/>
            <person name="Wang W."/>
            <person name="Fu W."/>
            <person name="Wang T."/>
            <person name="Wang B."/>
            <person name="Zhang J."/>
            <person name="Peng Z."/>
            <person name="Li Y."/>
            <person name="Li N."/>
            <person name="Wang J."/>
            <person name="Chen M."/>
            <person name="He Y."/>
            <person name="Tan F."/>
            <person name="Song X."/>
            <person name="Zheng Q."/>
            <person name="Huang R."/>
            <person name="Yang H."/>
            <person name="Du X."/>
            <person name="Chen L."/>
            <person name="Yang M."/>
            <person name="Gaffney P.M."/>
            <person name="Wang S."/>
            <person name="Luo L."/>
            <person name="She Z."/>
            <person name="Ming Y."/>
            <person name="Huang W."/>
            <person name="Zhang S."/>
            <person name="Huang B."/>
            <person name="Zhang Y."/>
            <person name="Qu T."/>
            <person name="Ni P."/>
            <person name="Miao G."/>
            <person name="Wang J."/>
            <person name="Wang Q."/>
            <person name="Steinberg C.E."/>
            <person name="Wang H."/>
            <person name="Li N."/>
            <person name="Qian L."/>
            <person name="Zhang G."/>
            <person name="Li Y."/>
            <person name="Yang H."/>
            <person name="Liu X."/>
            <person name="Wang J."/>
            <person name="Yin Y."/>
            <person name="Wang J."/>
        </authorList>
    </citation>
    <scope>NUCLEOTIDE SEQUENCE [LARGE SCALE GENOMIC DNA]</scope>
    <source>
        <strain evidence="2">05x7-T-G4-1.051#20</strain>
    </source>
</reference>